<dbReference type="SUPFAM" id="SSF51905">
    <property type="entry name" value="FAD/NAD(P)-binding domain"/>
    <property type="match status" value="1"/>
</dbReference>
<dbReference type="InterPro" id="IPR036188">
    <property type="entry name" value="FAD/NAD-bd_sf"/>
</dbReference>
<evidence type="ECO:0000313" key="3">
    <source>
        <dbReference type="EMBL" id="ASN80558.1"/>
    </source>
</evidence>
<feature type="domain" description="FAD dependent oxidoreductase" evidence="2">
    <location>
        <begin position="12"/>
        <end position="321"/>
    </location>
</feature>
<dbReference type="Gene3D" id="3.30.9.10">
    <property type="entry name" value="D-Amino Acid Oxidase, subunit A, domain 2"/>
    <property type="match status" value="1"/>
</dbReference>
<dbReference type="AlphaFoldDB" id="A0A221SVA2"/>
<proteinExistence type="predicted"/>
<dbReference type="PANTHER" id="PTHR13847">
    <property type="entry name" value="SARCOSINE DEHYDROGENASE-RELATED"/>
    <property type="match status" value="1"/>
</dbReference>
<reference evidence="3 4" key="1">
    <citation type="submission" date="2017-05" db="EMBL/GenBank/DDBJ databases">
        <title>The complete genome sequence of Deinococcus ficus isolated from the rhizosphere of the Ficus religiosa L. in Taiwan.</title>
        <authorList>
            <person name="Wu K.-M."/>
            <person name="Liao T.-L."/>
            <person name="Liu Y.-M."/>
            <person name="Young C.-C."/>
            <person name="Tsai S.-F."/>
        </authorList>
    </citation>
    <scope>NUCLEOTIDE SEQUENCE [LARGE SCALE GENOMIC DNA]</scope>
    <source>
        <strain evidence="3 4">CC-FR2-10</strain>
    </source>
</reference>
<dbReference type="GO" id="GO:0005737">
    <property type="term" value="C:cytoplasm"/>
    <property type="evidence" value="ECO:0007669"/>
    <property type="project" value="TreeGrafter"/>
</dbReference>
<name>A0A221SVA2_9DEIO</name>
<evidence type="ECO:0000256" key="1">
    <source>
        <dbReference type="ARBA" id="ARBA00023002"/>
    </source>
</evidence>
<dbReference type="EMBL" id="CP021081">
    <property type="protein sequence ID" value="ASN80558.1"/>
    <property type="molecule type" value="Genomic_DNA"/>
</dbReference>
<accession>A0A221SVA2</accession>
<evidence type="ECO:0000313" key="4">
    <source>
        <dbReference type="Proteomes" id="UP000259030"/>
    </source>
</evidence>
<keyword evidence="1" id="KW-0560">Oxidoreductase</keyword>
<dbReference type="KEGG" id="dfc:DFI_05690"/>
<gene>
    <name evidence="3" type="ORF">DFI_05690</name>
</gene>
<dbReference type="PANTHER" id="PTHR13847:SF289">
    <property type="entry name" value="GLYCINE OXIDASE"/>
    <property type="match status" value="1"/>
</dbReference>
<keyword evidence="4" id="KW-1185">Reference proteome</keyword>
<dbReference type="Proteomes" id="UP000259030">
    <property type="component" value="Chromosome"/>
</dbReference>
<dbReference type="GO" id="GO:0016491">
    <property type="term" value="F:oxidoreductase activity"/>
    <property type="evidence" value="ECO:0007669"/>
    <property type="project" value="UniProtKB-KW"/>
</dbReference>
<dbReference type="STRING" id="317577.GCA_000419625_00009"/>
<dbReference type="InterPro" id="IPR006076">
    <property type="entry name" value="FAD-dep_OxRdtase"/>
</dbReference>
<dbReference type="Pfam" id="PF01266">
    <property type="entry name" value="DAO"/>
    <property type="match status" value="1"/>
</dbReference>
<dbReference type="Gene3D" id="3.50.50.60">
    <property type="entry name" value="FAD/NAD(P)-binding domain"/>
    <property type="match status" value="1"/>
</dbReference>
<sequence length="331" mass="34387">MPAGGEARVTRAVVVGAGIAGASVAYFLGRLGWAVTVVDAGEHAASHVPSALVNPVRGQSGGVDARAVAGMAATWALVAEVEAAGLSVPHGRTGILRPLPDDRARARFERKLPADLPHRWLDRAEWPAELEGDWAHALLLPDGGWVAGPALCAALVVLAGTEVVRSRAETITDTAVTLSDGQRLTADVVVTCGGSVGSTWAGETGTHRMGSMLRLDRAVTARPLSFGAYLAPDGAGGTLGGTFETPSPVWEPPRLPLASLRWLLGKGEALADLRGVGVRGVWTGSRLSGLRCGRRPDGVWELTGLSSKGFLLGPLLARELSHEIGRPSRGQ</sequence>
<organism evidence="3 4">
    <name type="scientific">Deinococcus ficus</name>
    <dbReference type="NCBI Taxonomy" id="317577"/>
    <lineage>
        <taxon>Bacteria</taxon>
        <taxon>Thermotogati</taxon>
        <taxon>Deinococcota</taxon>
        <taxon>Deinococci</taxon>
        <taxon>Deinococcales</taxon>
        <taxon>Deinococcaceae</taxon>
        <taxon>Deinococcus</taxon>
    </lineage>
</organism>
<protein>
    <submittedName>
        <fullName evidence="3">FAD-dependent oxidoreductase</fullName>
    </submittedName>
</protein>
<evidence type="ECO:0000259" key="2">
    <source>
        <dbReference type="Pfam" id="PF01266"/>
    </source>
</evidence>